<evidence type="ECO:0000256" key="2">
    <source>
        <dbReference type="ARBA" id="ARBA00012961"/>
    </source>
</evidence>
<dbReference type="InterPro" id="IPR008144">
    <property type="entry name" value="Guanylate_kin-like_dom"/>
</dbReference>
<dbReference type="InterPro" id="IPR008145">
    <property type="entry name" value="GK/Ca_channel_bsu"/>
</dbReference>
<dbReference type="Pfam" id="PF00625">
    <property type="entry name" value="Guanylate_kin"/>
    <property type="match status" value="1"/>
</dbReference>
<reference evidence="9 10" key="1">
    <citation type="journal article" date="2018" name="BMC Genomics">
        <title>Genomic comparison of Trypanosoma conorhini and Trypanosoma rangeli to Trypanosoma cruzi strains of high and low virulence.</title>
        <authorList>
            <person name="Bradwell K.R."/>
            <person name="Koparde V.N."/>
            <person name="Matveyev A.V."/>
            <person name="Serrano M.G."/>
            <person name="Alves J.M."/>
            <person name="Parikh H."/>
            <person name="Huang B."/>
            <person name="Lee V."/>
            <person name="Espinosa-Alvarez O."/>
            <person name="Ortiz P.A."/>
            <person name="Costa-Martins A.G."/>
            <person name="Teixeira M.M."/>
            <person name="Buck G.A."/>
        </authorList>
    </citation>
    <scope>NUCLEOTIDE SEQUENCE [LARGE SCALE GENOMIC DNA]</scope>
    <source>
        <strain evidence="9 10">025E</strain>
    </source>
</reference>
<feature type="domain" description="Guanylate kinase-like" evidence="8">
    <location>
        <begin position="8"/>
        <end position="192"/>
    </location>
</feature>
<dbReference type="SMART" id="SM00072">
    <property type="entry name" value="GuKc"/>
    <property type="match status" value="1"/>
</dbReference>
<protein>
    <recommendedName>
        <fullName evidence="2">guanylate kinase</fullName>
        <ecNumber evidence="2">2.7.4.8</ecNumber>
    </recommendedName>
</protein>
<dbReference type="AlphaFoldDB" id="A0A3S5IUI5"/>
<evidence type="ECO:0000259" key="8">
    <source>
        <dbReference type="PROSITE" id="PS50052"/>
    </source>
</evidence>
<keyword evidence="4" id="KW-0547">Nucleotide-binding</keyword>
<dbReference type="PROSITE" id="PS50052">
    <property type="entry name" value="GUANYLATE_KINASE_2"/>
    <property type="match status" value="1"/>
</dbReference>
<dbReference type="CDD" id="cd00071">
    <property type="entry name" value="GMPK"/>
    <property type="match status" value="1"/>
</dbReference>
<keyword evidence="7" id="KW-0175">Coiled coil</keyword>
<proteinExistence type="inferred from homology"/>
<dbReference type="GO" id="GO:0005524">
    <property type="term" value="F:ATP binding"/>
    <property type="evidence" value="ECO:0007669"/>
    <property type="project" value="UniProtKB-KW"/>
</dbReference>
<evidence type="ECO:0000256" key="6">
    <source>
        <dbReference type="ARBA" id="ARBA00022840"/>
    </source>
</evidence>
<evidence type="ECO:0000256" key="3">
    <source>
        <dbReference type="ARBA" id="ARBA00022679"/>
    </source>
</evidence>
<gene>
    <name evidence="9" type="ORF">Tco025E_01676</name>
</gene>
<dbReference type="FunFam" id="3.40.50.300:FF:000776">
    <property type="entry name" value="Guanylate kinase 2"/>
    <property type="match status" value="1"/>
</dbReference>
<dbReference type="GO" id="GO:0004385">
    <property type="term" value="F:GMP kinase activity"/>
    <property type="evidence" value="ECO:0007669"/>
    <property type="project" value="UniProtKB-EC"/>
</dbReference>
<dbReference type="NCBIfam" id="TIGR03263">
    <property type="entry name" value="guanyl_kin"/>
    <property type="match status" value="1"/>
</dbReference>
<keyword evidence="3 9" id="KW-0808">Transferase</keyword>
<dbReference type="GeneID" id="40315287"/>
<evidence type="ECO:0000256" key="1">
    <source>
        <dbReference type="ARBA" id="ARBA00005790"/>
    </source>
</evidence>
<name>A0A3S5IUI5_9TRYP</name>
<accession>A0A3S5IUI5</accession>
<organism evidence="9 10">
    <name type="scientific">Trypanosoma conorhini</name>
    <dbReference type="NCBI Taxonomy" id="83891"/>
    <lineage>
        <taxon>Eukaryota</taxon>
        <taxon>Discoba</taxon>
        <taxon>Euglenozoa</taxon>
        <taxon>Kinetoplastea</taxon>
        <taxon>Metakinetoplastina</taxon>
        <taxon>Trypanosomatida</taxon>
        <taxon>Trypanosomatidae</taxon>
        <taxon>Trypanosoma</taxon>
    </lineage>
</organism>
<dbReference type="EC" id="2.7.4.8" evidence="2"/>
<keyword evidence="5 9" id="KW-0418">Kinase</keyword>
<dbReference type="GO" id="GO:0005829">
    <property type="term" value="C:cytosol"/>
    <property type="evidence" value="ECO:0007669"/>
    <property type="project" value="TreeGrafter"/>
</dbReference>
<comment type="similarity">
    <text evidence="1">Belongs to the guanylate kinase family.</text>
</comment>
<dbReference type="PANTHER" id="PTHR23117:SF17">
    <property type="entry name" value="KINASE, PUTATIVE-RELATED"/>
    <property type="match status" value="1"/>
</dbReference>
<comment type="caution">
    <text evidence="9">The sequence shown here is derived from an EMBL/GenBank/DDBJ whole genome shotgun (WGS) entry which is preliminary data.</text>
</comment>
<dbReference type="InterPro" id="IPR027417">
    <property type="entry name" value="P-loop_NTPase"/>
</dbReference>
<dbReference type="Proteomes" id="UP000284403">
    <property type="component" value="Unassembled WGS sequence"/>
</dbReference>
<evidence type="ECO:0000256" key="5">
    <source>
        <dbReference type="ARBA" id="ARBA00022777"/>
    </source>
</evidence>
<dbReference type="Gene3D" id="3.30.63.10">
    <property type="entry name" value="Guanylate Kinase phosphate binding domain"/>
    <property type="match status" value="1"/>
</dbReference>
<keyword evidence="6" id="KW-0067">ATP-binding</keyword>
<dbReference type="InterPro" id="IPR017665">
    <property type="entry name" value="Guanylate_kinase"/>
</dbReference>
<feature type="coiled-coil region" evidence="7">
    <location>
        <begin position="132"/>
        <end position="197"/>
    </location>
</feature>
<evidence type="ECO:0000313" key="9">
    <source>
        <dbReference type="EMBL" id="RNF26047.1"/>
    </source>
</evidence>
<keyword evidence="10" id="KW-1185">Reference proteome</keyword>
<dbReference type="OrthoDB" id="6334211at2759"/>
<dbReference type="FunFam" id="3.30.63.10:FF:000002">
    <property type="entry name" value="Guanylate kinase 1"/>
    <property type="match status" value="1"/>
</dbReference>
<evidence type="ECO:0000313" key="10">
    <source>
        <dbReference type="Proteomes" id="UP000284403"/>
    </source>
</evidence>
<evidence type="ECO:0000256" key="4">
    <source>
        <dbReference type="ARBA" id="ARBA00022741"/>
    </source>
</evidence>
<evidence type="ECO:0000256" key="7">
    <source>
        <dbReference type="SAM" id="Coils"/>
    </source>
</evidence>
<dbReference type="PANTHER" id="PTHR23117">
    <property type="entry name" value="GUANYLATE KINASE-RELATED"/>
    <property type="match status" value="1"/>
</dbReference>
<dbReference type="SUPFAM" id="SSF52540">
    <property type="entry name" value="P-loop containing nucleoside triphosphate hydrolases"/>
    <property type="match status" value="1"/>
</dbReference>
<dbReference type="EMBL" id="MKKU01000059">
    <property type="protein sequence ID" value="RNF26047.1"/>
    <property type="molecule type" value="Genomic_DNA"/>
</dbReference>
<dbReference type="RefSeq" id="XP_029231253.1">
    <property type="nucleotide sequence ID" value="XM_029368613.1"/>
</dbReference>
<dbReference type="Gene3D" id="3.40.50.300">
    <property type="entry name" value="P-loop containing nucleotide triphosphate hydrolases"/>
    <property type="match status" value="1"/>
</dbReference>
<sequence length="212" mass="24050">MVKSGSPLDAIAICGPSGVGKGALLGRLLKDFPDRFGYSVSHTTRPPREGEENGREYHFSDRATVERMQDEDEFIELCEVHGNLYGTSAKAMAAVRDTGKVCILEVDIKGVQKIRDKESLNALYIFVTSPSMEELRERIRKRGADNEEVLQRRLRTAEEELRFVEENPTFFSHIILNEDLDAAYEELHRILEEAFETCNMRGLRRISREAGG</sequence>